<organism evidence="1 2">
    <name type="scientific">Caldinitratiruptor microaerophilus</name>
    <dbReference type="NCBI Taxonomy" id="671077"/>
    <lineage>
        <taxon>Bacteria</taxon>
        <taxon>Bacillati</taxon>
        <taxon>Bacillota</taxon>
        <taxon>Clostridia</taxon>
        <taxon>Eubacteriales</taxon>
        <taxon>Symbiobacteriaceae</taxon>
        <taxon>Caldinitratiruptor</taxon>
    </lineage>
</organism>
<dbReference type="RefSeq" id="WP_264843640.1">
    <property type="nucleotide sequence ID" value="NZ_AP025628.1"/>
</dbReference>
<keyword evidence="2" id="KW-1185">Reference proteome</keyword>
<dbReference type="Proteomes" id="UP001163687">
    <property type="component" value="Chromosome"/>
</dbReference>
<dbReference type="AlphaFoldDB" id="A0AA35CI69"/>
<protein>
    <recommendedName>
        <fullName evidence="3">Serine protease, ClpP class</fullName>
    </recommendedName>
</protein>
<reference evidence="1" key="1">
    <citation type="submission" date="2022-03" db="EMBL/GenBank/DDBJ databases">
        <title>Complete genome sequence of Caldinitratiruptor microaerophilus.</title>
        <authorList>
            <person name="Mukaiyama R."/>
            <person name="Nishiyama T."/>
            <person name="Ueda K."/>
        </authorList>
    </citation>
    <scope>NUCLEOTIDE SEQUENCE</scope>
    <source>
        <strain evidence="1">JCM 16183</strain>
    </source>
</reference>
<dbReference type="KEGG" id="cmic:caldi_06090"/>
<gene>
    <name evidence="1" type="ORF">caldi_06090</name>
</gene>
<evidence type="ECO:0000313" key="2">
    <source>
        <dbReference type="Proteomes" id="UP001163687"/>
    </source>
</evidence>
<dbReference type="InterPro" id="IPR002825">
    <property type="entry name" value="Pept_S49_ser-pept_pro"/>
</dbReference>
<dbReference type="Gene3D" id="3.90.226.10">
    <property type="entry name" value="2-enoyl-CoA Hydratase, Chain A, domain 1"/>
    <property type="match status" value="1"/>
</dbReference>
<name>A0AA35CI69_9FIRM</name>
<evidence type="ECO:0000313" key="1">
    <source>
        <dbReference type="EMBL" id="BDG59519.1"/>
    </source>
</evidence>
<dbReference type="GO" id="GO:0016020">
    <property type="term" value="C:membrane"/>
    <property type="evidence" value="ECO:0007669"/>
    <property type="project" value="InterPro"/>
</dbReference>
<dbReference type="InterPro" id="IPR029045">
    <property type="entry name" value="ClpP/crotonase-like_dom_sf"/>
</dbReference>
<dbReference type="NCBIfam" id="NF047768">
    <property type="entry name" value="Clp_like_SDH"/>
    <property type="match status" value="1"/>
</dbReference>
<dbReference type="EMBL" id="AP025628">
    <property type="protein sequence ID" value="BDG59519.1"/>
    <property type="molecule type" value="Genomic_DNA"/>
</dbReference>
<dbReference type="PANTHER" id="PTHR35984:SF1">
    <property type="entry name" value="PERIPLASMIC SERINE PROTEASE"/>
    <property type="match status" value="1"/>
</dbReference>
<dbReference type="PANTHER" id="PTHR35984">
    <property type="entry name" value="PERIPLASMIC SERINE PROTEASE"/>
    <property type="match status" value="1"/>
</dbReference>
<dbReference type="SUPFAM" id="SSF52096">
    <property type="entry name" value="ClpP/crotonase"/>
    <property type="match status" value="1"/>
</dbReference>
<evidence type="ECO:0008006" key="3">
    <source>
        <dbReference type="Google" id="ProtNLM"/>
    </source>
</evidence>
<dbReference type="Pfam" id="PF01972">
    <property type="entry name" value="SDH_protease"/>
    <property type="match status" value="1"/>
</dbReference>
<accession>A0AA35CI69</accession>
<sequence>MLGEILWLFLLASALQPVLRQRLLEAARQRLIARIEAERGSRVIVLVHREERMSLLGFPVYRYIDIQDSEAVIRAIHMTDPDVPLDIILHTPGGLVLAALQIARAIRKHRARVTAFVPHHAMSGGTLIALAADEIVMDEHAVLGPVDPQLGEYPAASLVRVVETKPPAELDDRTLILADVAQKAIAQVRRHVEELLQGRYEPEAAREIARILSEGTWTHDHPITFEEAQALGLHVRSGVPQEIYQLMALYPQPVRQTVSVEYLPVPRRGQRTR</sequence>
<proteinExistence type="predicted"/>